<comment type="caution">
    <text evidence="2">The sequence shown here is derived from an EMBL/GenBank/DDBJ whole genome shotgun (WGS) entry which is preliminary data.</text>
</comment>
<gene>
    <name evidence="2" type="ORF">RHSIM_Rhsim12G0075700</name>
</gene>
<dbReference type="PANTHER" id="PTHR10292">
    <property type="entry name" value="CLATHRIN HEAVY CHAIN RELATED"/>
    <property type="match status" value="1"/>
</dbReference>
<dbReference type="GO" id="GO:0005886">
    <property type="term" value="C:plasma membrane"/>
    <property type="evidence" value="ECO:0007669"/>
    <property type="project" value="TreeGrafter"/>
</dbReference>
<dbReference type="GO" id="GO:0032051">
    <property type="term" value="F:clathrin light chain binding"/>
    <property type="evidence" value="ECO:0007669"/>
    <property type="project" value="TreeGrafter"/>
</dbReference>
<dbReference type="Proteomes" id="UP000626092">
    <property type="component" value="Unassembled WGS sequence"/>
</dbReference>
<dbReference type="GO" id="GO:0006898">
    <property type="term" value="P:receptor-mediated endocytosis"/>
    <property type="evidence" value="ECO:0007669"/>
    <property type="project" value="TreeGrafter"/>
</dbReference>
<proteinExistence type="predicted"/>
<dbReference type="GO" id="GO:0071439">
    <property type="term" value="C:clathrin complex"/>
    <property type="evidence" value="ECO:0007669"/>
    <property type="project" value="TreeGrafter"/>
</dbReference>
<evidence type="ECO:0000256" key="1">
    <source>
        <dbReference type="PROSITE-ProRule" id="PRU01006"/>
    </source>
</evidence>
<dbReference type="EMBL" id="WJXA01000012">
    <property type="protein sequence ID" value="KAF7124097.1"/>
    <property type="molecule type" value="Genomic_DNA"/>
</dbReference>
<dbReference type="Pfam" id="PF00637">
    <property type="entry name" value="Clathrin"/>
    <property type="match status" value="1"/>
</dbReference>
<feature type="repeat" description="CHCR" evidence="1">
    <location>
        <begin position="205"/>
        <end position="364"/>
    </location>
</feature>
<dbReference type="GO" id="GO:0005794">
    <property type="term" value="C:Golgi apparatus"/>
    <property type="evidence" value="ECO:0007669"/>
    <property type="project" value="TreeGrafter"/>
</dbReference>
<dbReference type="InterPro" id="IPR000547">
    <property type="entry name" value="Clathrin_H-chain/VPS_repeat"/>
</dbReference>
<dbReference type="PROSITE" id="PS50236">
    <property type="entry name" value="CHCR"/>
    <property type="match status" value="1"/>
</dbReference>
<dbReference type="GO" id="GO:0009506">
    <property type="term" value="C:plasmodesma"/>
    <property type="evidence" value="ECO:0007669"/>
    <property type="project" value="TreeGrafter"/>
</dbReference>
<dbReference type="GO" id="GO:0006886">
    <property type="term" value="P:intracellular protein transport"/>
    <property type="evidence" value="ECO:0007669"/>
    <property type="project" value="UniProtKB-UniRule"/>
</dbReference>
<reference evidence="2" key="1">
    <citation type="submission" date="2019-11" db="EMBL/GenBank/DDBJ databases">
        <authorList>
            <person name="Liu Y."/>
            <person name="Hou J."/>
            <person name="Li T.-Q."/>
            <person name="Guan C.-H."/>
            <person name="Wu X."/>
            <person name="Wu H.-Z."/>
            <person name="Ling F."/>
            <person name="Zhang R."/>
            <person name="Shi X.-G."/>
            <person name="Ren J.-P."/>
            <person name="Chen E.-F."/>
            <person name="Sun J.-M."/>
        </authorList>
    </citation>
    <scope>NUCLEOTIDE SEQUENCE</scope>
    <source>
        <strain evidence="2">Adult_tree_wgs_1</strain>
        <tissue evidence="2">Leaves</tissue>
    </source>
</reference>
<organism evidence="2 3">
    <name type="scientific">Rhododendron simsii</name>
    <name type="common">Sims's rhododendron</name>
    <dbReference type="NCBI Taxonomy" id="118357"/>
    <lineage>
        <taxon>Eukaryota</taxon>
        <taxon>Viridiplantae</taxon>
        <taxon>Streptophyta</taxon>
        <taxon>Embryophyta</taxon>
        <taxon>Tracheophyta</taxon>
        <taxon>Spermatophyta</taxon>
        <taxon>Magnoliopsida</taxon>
        <taxon>eudicotyledons</taxon>
        <taxon>Gunneridae</taxon>
        <taxon>Pentapetalae</taxon>
        <taxon>asterids</taxon>
        <taxon>Ericales</taxon>
        <taxon>Ericaceae</taxon>
        <taxon>Ericoideae</taxon>
        <taxon>Rhodoreae</taxon>
        <taxon>Rhododendron</taxon>
    </lineage>
</organism>
<dbReference type="OrthoDB" id="1735974at2759"/>
<evidence type="ECO:0000313" key="3">
    <source>
        <dbReference type="Proteomes" id="UP000626092"/>
    </source>
</evidence>
<dbReference type="PANTHER" id="PTHR10292:SF1">
    <property type="entry name" value="CLATHRIN HEAVY CHAIN"/>
    <property type="match status" value="1"/>
</dbReference>
<dbReference type="InterPro" id="IPR055358">
    <property type="entry name" value="CHCR"/>
</dbReference>
<dbReference type="InterPro" id="IPR016024">
    <property type="entry name" value="ARM-type_fold"/>
</dbReference>
<dbReference type="GO" id="GO:0009507">
    <property type="term" value="C:chloroplast"/>
    <property type="evidence" value="ECO:0007669"/>
    <property type="project" value="TreeGrafter"/>
</dbReference>
<dbReference type="AlphaFoldDB" id="A0A834G4R4"/>
<keyword evidence="3" id="KW-1185">Reference proteome</keyword>
<dbReference type="SUPFAM" id="SSF48371">
    <property type="entry name" value="ARM repeat"/>
    <property type="match status" value="3"/>
</dbReference>
<sequence>MSPYTCTALPPVFYFGIDHNYFLWISSGVKLLKLMQPHLPHSKCVWFLKLILHAQLMLSFIVGYTPDYWFLLQTFLRLDPQVLEINLVTFPNVANAILSNVMFSHYCRPRIALFYGKAGLCVRALQDIKRVIVNTHALEPQVMRALAFTSSTLRLLQRLDKFKEVKHVTRESNFYDIEKTKNFLMEAKLLDARPLINVCDRFGFVPNLTHYLYSNNMLRCVEGCVKKVRVLSRILYSFSNCNSFIYLSIIYYSEDTCIHFKYIEVAAKTGQIKEVERVTRESNFYDTEKIKNFLMEAKLLVARPLINVCDHFGFIPNLTHYLYSNNMLHYVEGYVQKAAKVQLREGLVSEAIESFIRADDATQFLDVVRVAQDADVYHDLVKYLLMIRKKTKEPRVDSDLIYAYAKIDRLASNPSPPTAQPPATLAGSHPVSGDPRLTPASLLVTDSCDFSLCALCCWWMTWGRLVDIIKTKDASTSLYLSWRVVWDWNMLIWVSLLSWVSYMLDTAMRSLWSISN</sequence>
<name>A0A834G4R4_RHOSS</name>
<evidence type="ECO:0000313" key="2">
    <source>
        <dbReference type="EMBL" id="KAF7124097.1"/>
    </source>
</evidence>
<dbReference type="SMART" id="SM00299">
    <property type="entry name" value="CLH"/>
    <property type="match status" value="1"/>
</dbReference>
<protein>
    <submittedName>
        <fullName evidence="2">Uncharacterized protein</fullName>
    </submittedName>
</protein>
<accession>A0A834G4R4</accession>